<evidence type="ECO:0000256" key="7">
    <source>
        <dbReference type="ARBA" id="ARBA00022777"/>
    </source>
</evidence>
<dbReference type="InterPro" id="IPR017441">
    <property type="entry name" value="Protein_kinase_ATP_BS"/>
</dbReference>
<feature type="transmembrane region" description="Helical" evidence="13">
    <location>
        <begin position="179"/>
        <end position="200"/>
    </location>
</feature>
<accession>A0A8J5G2N2</accession>
<comment type="caution">
    <text evidence="16">The sequence shown here is derived from an EMBL/GenBank/DDBJ whole genome shotgun (WGS) entry which is preliminary data.</text>
</comment>
<dbReference type="Pfam" id="PF00069">
    <property type="entry name" value="Pkinase"/>
    <property type="match status" value="1"/>
</dbReference>
<evidence type="ECO:0000313" key="17">
    <source>
        <dbReference type="Proteomes" id="UP000734854"/>
    </source>
</evidence>
<dbReference type="FunFam" id="3.30.200.20:FF:000178">
    <property type="entry name" value="serine/threonine-protein kinase PBS1-like"/>
    <property type="match status" value="1"/>
</dbReference>
<evidence type="ECO:0000256" key="10">
    <source>
        <dbReference type="ARBA" id="ARBA00023136"/>
    </source>
</evidence>
<dbReference type="SMART" id="SM00220">
    <property type="entry name" value="S_TKc"/>
    <property type="match status" value="1"/>
</dbReference>
<dbReference type="GO" id="GO:0004674">
    <property type="term" value="F:protein serine/threonine kinase activity"/>
    <property type="evidence" value="ECO:0007669"/>
    <property type="project" value="UniProtKB-KW"/>
</dbReference>
<organism evidence="16 17">
    <name type="scientific">Zingiber officinale</name>
    <name type="common">Ginger</name>
    <name type="synonym">Amomum zingiber</name>
    <dbReference type="NCBI Taxonomy" id="94328"/>
    <lineage>
        <taxon>Eukaryota</taxon>
        <taxon>Viridiplantae</taxon>
        <taxon>Streptophyta</taxon>
        <taxon>Embryophyta</taxon>
        <taxon>Tracheophyta</taxon>
        <taxon>Spermatophyta</taxon>
        <taxon>Magnoliopsida</taxon>
        <taxon>Liliopsida</taxon>
        <taxon>Zingiberales</taxon>
        <taxon>Zingiberaceae</taxon>
        <taxon>Zingiber</taxon>
    </lineage>
</organism>
<dbReference type="FunFam" id="1.10.510.10:FF:000590">
    <property type="entry name" value="PR5-like receptor kinase"/>
    <property type="match status" value="1"/>
</dbReference>
<gene>
    <name evidence="16" type="ORF">ZIOFF_039662</name>
</gene>
<dbReference type="Proteomes" id="UP000734854">
    <property type="component" value="Unassembled WGS sequence"/>
</dbReference>
<dbReference type="GO" id="GO:0005524">
    <property type="term" value="F:ATP binding"/>
    <property type="evidence" value="ECO:0007669"/>
    <property type="project" value="UniProtKB-UniRule"/>
</dbReference>
<keyword evidence="8 12" id="KW-0067">ATP-binding</keyword>
<evidence type="ECO:0000256" key="6">
    <source>
        <dbReference type="ARBA" id="ARBA00022741"/>
    </source>
</evidence>
<dbReference type="GO" id="GO:0030247">
    <property type="term" value="F:polysaccharide binding"/>
    <property type="evidence" value="ECO:0007669"/>
    <property type="project" value="InterPro"/>
</dbReference>
<dbReference type="OrthoDB" id="544400at2759"/>
<evidence type="ECO:0000256" key="1">
    <source>
        <dbReference type="ARBA" id="ARBA00004479"/>
    </source>
</evidence>
<feature type="binding site" evidence="12">
    <location>
        <position position="266"/>
    </location>
    <ligand>
        <name>ATP</name>
        <dbReference type="ChEBI" id="CHEBI:30616"/>
    </ligand>
</feature>
<keyword evidence="6 12" id="KW-0547">Nucleotide-binding</keyword>
<keyword evidence="9 13" id="KW-1133">Transmembrane helix</keyword>
<evidence type="ECO:0000256" key="8">
    <source>
        <dbReference type="ARBA" id="ARBA00022840"/>
    </source>
</evidence>
<feature type="domain" description="Protein kinase" evidence="15">
    <location>
        <begin position="238"/>
        <end position="526"/>
    </location>
</feature>
<comment type="subcellular location">
    <subcellularLocation>
        <location evidence="1">Membrane</location>
        <topology evidence="1">Single-pass type I membrane protein</topology>
    </subcellularLocation>
</comment>
<keyword evidence="7" id="KW-0418">Kinase</keyword>
<protein>
    <recommendedName>
        <fullName evidence="15">Protein kinase domain-containing protein</fullName>
    </recommendedName>
</protein>
<dbReference type="InterPro" id="IPR000719">
    <property type="entry name" value="Prot_kinase_dom"/>
</dbReference>
<evidence type="ECO:0000256" key="5">
    <source>
        <dbReference type="ARBA" id="ARBA00022729"/>
    </source>
</evidence>
<evidence type="ECO:0000256" key="14">
    <source>
        <dbReference type="SAM" id="SignalP"/>
    </source>
</evidence>
<evidence type="ECO:0000256" key="3">
    <source>
        <dbReference type="ARBA" id="ARBA00022679"/>
    </source>
</evidence>
<evidence type="ECO:0000256" key="12">
    <source>
        <dbReference type="PROSITE-ProRule" id="PRU10141"/>
    </source>
</evidence>
<dbReference type="InterPro" id="IPR045874">
    <property type="entry name" value="LRK10/LRL21-25-like"/>
</dbReference>
<evidence type="ECO:0000313" key="16">
    <source>
        <dbReference type="EMBL" id="KAG6499863.1"/>
    </source>
</evidence>
<keyword evidence="4 13" id="KW-0812">Transmembrane</keyword>
<evidence type="ECO:0000256" key="4">
    <source>
        <dbReference type="ARBA" id="ARBA00022692"/>
    </source>
</evidence>
<reference evidence="16 17" key="1">
    <citation type="submission" date="2020-08" db="EMBL/GenBank/DDBJ databases">
        <title>Plant Genome Project.</title>
        <authorList>
            <person name="Zhang R.-G."/>
        </authorList>
    </citation>
    <scope>NUCLEOTIDE SEQUENCE [LARGE SCALE GENOMIC DNA]</scope>
    <source>
        <tissue evidence="16">Rhizome</tissue>
    </source>
</reference>
<evidence type="ECO:0000256" key="9">
    <source>
        <dbReference type="ARBA" id="ARBA00022989"/>
    </source>
</evidence>
<evidence type="ECO:0000259" key="15">
    <source>
        <dbReference type="PROSITE" id="PS50011"/>
    </source>
</evidence>
<dbReference type="AlphaFoldDB" id="A0A8J5G2N2"/>
<keyword evidence="2" id="KW-0723">Serine/threonine-protein kinase</keyword>
<proteinExistence type="predicted"/>
<dbReference type="EMBL" id="JACMSC010000011">
    <property type="protein sequence ID" value="KAG6499863.1"/>
    <property type="molecule type" value="Genomic_DNA"/>
</dbReference>
<dbReference type="PROSITE" id="PS00107">
    <property type="entry name" value="PROTEIN_KINASE_ATP"/>
    <property type="match status" value="1"/>
</dbReference>
<evidence type="ECO:0000256" key="13">
    <source>
        <dbReference type="SAM" id="Phobius"/>
    </source>
</evidence>
<dbReference type="InterPro" id="IPR025287">
    <property type="entry name" value="WAK_GUB"/>
</dbReference>
<dbReference type="InterPro" id="IPR008271">
    <property type="entry name" value="Ser/Thr_kinase_AS"/>
</dbReference>
<dbReference type="PROSITE" id="PS50011">
    <property type="entry name" value="PROTEIN_KINASE_DOM"/>
    <property type="match status" value="1"/>
</dbReference>
<sequence length="535" mass="59760">MSRLLCLLLLLLHASKAKSWAEDLEGNEEEEFIKDCRTNSACRGTDVSYPFRLNSTPAYCGVQGFEASCSAAGDAIISLPDLGPCKLISMNFESVRIKLGDERADQCSLQKLIYANLTGSIYGSYSLVRCPSGIATDSDSIRGPIPCLSNESQGQFVYQVDASASMDLLPSQCEGTGSAVGACVSGIVAVLAALIIVYILKKSEKDKQTRFKVEQFLAAYGDAKPTRYSFSNIRKITKRFKNKLGQGGYGSVYKGELSKGIPVAVKMLEGSKGEGQEFINEVATIGRIHHINIVRLLGFCSERSTRALIYEFMPNESLEKYIFLGQDKGSNKPFNMEKLLNIAIGIARGIKYLHQGCEQRILHFDIKPHNILLDHQLNPKISDFGLAKLCSREISIVTMTAARGTMGYIAPEMYCRNFGTVSYKSDVYSFDMLLLEMIGGRKNHDPEIGKKSEIYYPEWVYDRLVERQDLVLTTEVEEKDGEIMKKLSKVTLWCIQWNPTERPTMTRILHMLTSSEEVHMPPKPFVSNINHDYTN</sequence>
<keyword evidence="10 13" id="KW-0472">Membrane</keyword>
<feature type="chain" id="PRO_5035271425" description="Protein kinase domain-containing protein" evidence="14">
    <location>
        <begin position="18"/>
        <end position="535"/>
    </location>
</feature>
<feature type="signal peptide" evidence="14">
    <location>
        <begin position="1"/>
        <end position="17"/>
    </location>
</feature>
<dbReference type="PROSITE" id="PS00108">
    <property type="entry name" value="PROTEIN_KINASE_ST"/>
    <property type="match status" value="1"/>
</dbReference>
<keyword evidence="5 14" id="KW-0732">Signal</keyword>
<dbReference type="Pfam" id="PF13947">
    <property type="entry name" value="GUB_WAK_bind"/>
    <property type="match status" value="1"/>
</dbReference>
<keyword evidence="17" id="KW-1185">Reference proteome</keyword>
<evidence type="ECO:0000256" key="2">
    <source>
        <dbReference type="ARBA" id="ARBA00022527"/>
    </source>
</evidence>
<dbReference type="PANTHER" id="PTHR27009">
    <property type="entry name" value="RUST RESISTANCE KINASE LR10-RELATED"/>
    <property type="match status" value="1"/>
</dbReference>
<evidence type="ECO:0000256" key="11">
    <source>
        <dbReference type="ARBA" id="ARBA00023180"/>
    </source>
</evidence>
<dbReference type="GO" id="GO:0016020">
    <property type="term" value="C:membrane"/>
    <property type="evidence" value="ECO:0007669"/>
    <property type="project" value="UniProtKB-SubCell"/>
</dbReference>
<keyword evidence="11" id="KW-0325">Glycoprotein</keyword>
<keyword evidence="3" id="KW-0808">Transferase</keyword>
<name>A0A8J5G2N2_ZINOF</name>